<organism evidence="2 3">
    <name type="scientific">Dibothriocephalus latus</name>
    <name type="common">Fish tapeworm</name>
    <name type="synonym">Diphyllobothrium latum</name>
    <dbReference type="NCBI Taxonomy" id="60516"/>
    <lineage>
        <taxon>Eukaryota</taxon>
        <taxon>Metazoa</taxon>
        <taxon>Spiralia</taxon>
        <taxon>Lophotrochozoa</taxon>
        <taxon>Platyhelminthes</taxon>
        <taxon>Cestoda</taxon>
        <taxon>Eucestoda</taxon>
        <taxon>Diphyllobothriidea</taxon>
        <taxon>Diphyllobothriidae</taxon>
        <taxon>Dibothriocephalus</taxon>
    </lineage>
</organism>
<evidence type="ECO:0000256" key="1">
    <source>
        <dbReference type="SAM" id="Phobius"/>
    </source>
</evidence>
<feature type="transmembrane region" description="Helical" evidence="1">
    <location>
        <begin position="106"/>
        <end position="128"/>
    </location>
</feature>
<evidence type="ECO:0000313" key="2">
    <source>
        <dbReference type="EMBL" id="VDN44740.1"/>
    </source>
</evidence>
<feature type="transmembrane region" description="Helical" evidence="1">
    <location>
        <begin position="7"/>
        <end position="26"/>
    </location>
</feature>
<keyword evidence="1" id="KW-1133">Transmembrane helix</keyword>
<dbReference type="Proteomes" id="UP000281553">
    <property type="component" value="Unassembled WGS sequence"/>
</dbReference>
<feature type="transmembrane region" description="Helical" evidence="1">
    <location>
        <begin position="46"/>
        <end position="69"/>
    </location>
</feature>
<keyword evidence="1" id="KW-0812">Transmembrane</keyword>
<feature type="transmembrane region" description="Helical" evidence="1">
    <location>
        <begin position="76"/>
        <end position="100"/>
    </location>
</feature>
<keyword evidence="1" id="KW-0472">Membrane</keyword>
<name>A0A3P7NUE8_DIBLA</name>
<keyword evidence="3" id="KW-1185">Reference proteome</keyword>
<evidence type="ECO:0000313" key="3">
    <source>
        <dbReference type="Proteomes" id="UP000281553"/>
    </source>
</evidence>
<sequence length="133" mass="14313">MDKKDIGILIGTIISVLFLILGVAIQRWTCGGVLGSCVNFYKSSNYMAIGVLLVIAIILLALGLIFIILDLTVGNNWMGIAAVVFAFIGALLALIAMLIYYFTEQFISPILATIGMAFGVAVAIFMLMQRLSC</sequence>
<gene>
    <name evidence="2" type="ORF">DILT_LOCUS19420</name>
</gene>
<reference evidence="2 3" key="1">
    <citation type="submission" date="2018-11" db="EMBL/GenBank/DDBJ databases">
        <authorList>
            <consortium name="Pathogen Informatics"/>
        </authorList>
    </citation>
    <scope>NUCLEOTIDE SEQUENCE [LARGE SCALE GENOMIC DNA]</scope>
</reference>
<dbReference type="EMBL" id="UYRU01112864">
    <property type="protein sequence ID" value="VDN44740.1"/>
    <property type="molecule type" value="Genomic_DNA"/>
</dbReference>
<accession>A0A3P7NUE8</accession>
<dbReference type="AlphaFoldDB" id="A0A3P7NUE8"/>
<protein>
    <submittedName>
        <fullName evidence="2">Uncharacterized protein</fullName>
    </submittedName>
</protein>
<proteinExistence type="predicted"/>